<dbReference type="InterPro" id="IPR050309">
    <property type="entry name" value="Type-B_Carboxylest/Lipase"/>
</dbReference>
<name>A0AAV9WI92_9PEZI</name>
<dbReference type="InterPro" id="IPR002018">
    <property type="entry name" value="CarbesteraseB"/>
</dbReference>
<evidence type="ECO:0000256" key="2">
    <source>
        <dbReference type="ARBA" id="ARBA00022801"/>
    </source>
</evidence>
<dbReference type="GO" id="GO:0016787">
    <property type="term" value="F:hydrolase activity"/>
    <property type="evidence" value="ECO:0007669"/>
    <property type="project" value="UniProtKB-KW"/>
</dbReference>
<protein>
    <recommendedName>
        <fullName evidence="3">Carboxylic ester hydrolase</fullName>
        <ecNumber evidence="3">3.1.1.-</ecNumber>
    </recommendedName>
</protein>
<accession>A0AAV9WI92</accession>
<proteinExistence type="inferred from homology"/>
<organism evidence="5 6">
    <name type="scientific">Arthrobotrys musiformis</name>
    <dbReference type="NCBI Taxonomy" id="47236"/>
    <lineage>
        <taxon>Eukaryota</taxon>
        <taxon>Fungi</taxon>
        <taxon>Dikarya</taxon>
        <taxon>Ascomycota</taxon>
        <taxon>Pezizomycotina</taxon>
        <taxon>Orbiliomycetes</taxon>
        <taxon>Orbiliales</taxon>
        <taxon>Orbiliaceae</taxon>
        <taxon>Arthrobotrys</taxon>
    </lineage>
</organism>
<dbReference type="EC" id="3.1.1.-" evidence="3"/>
<reference evidence="5 6" key="1">
    <citation type="submission" date="2023-08" db="EMBL/GenBank/DDBJ databases">
        <authorList>
            <person name="Palmer J.M."/>
        </authorList>
    </citation>
    <scope>NUCLEOTIDE SEQUENCE [LARGE SCALE GENOMIC DNA]</scope>
    <source>
        <strain evidence="5 6">TWF481</strain>
    </source>
</reference>
<dbReference type="PANTHER" id="PTHR11559">
    <property type="entry name" value="CARBOXYLESTERASE"/>
    <property type="match status" value="1"/>
</dbReference>
<feature type="signal peptide" evidence="3">
    <location>
        <begin position="1"/>
        <end position="16"/>
    </location>
</feature>
<dbReference type="EMBL" id="JAVHJL010000004">
    <property type="protein sequence ID" value="KAK6505892.1"/>
    <property type="molecule type" value="Genomic_DNA"/>
</dbReference>
<dbReference type="PROSITE" id="PS00122">
    <property type="entry name" value="CARBOXYLESTERASE_B_1"/>
    <property type="match status" value="1"/>
</dbReference>
<dbReference type="InterPro" id="IPR019826">
    <property type="entry name" value="Carboxylesterase_B_AS"/>
</dbReference>
<feature type="chain" id="PRO_5043108437" description="Carboxylic ester hydrolase" evidence="3">
    <location>
        <begin position="17"/>
        <end position="527"/>
    </location>
</feature>
<dbReference type="Pfam" id="PF00135">
    <property type="entry name" value="COesterase"/>
    <property type="match status" value="1"/>
</dbReference>
<evidence type="ECO:0000256" key="1">
    <source>
        <dbReference type="ARBA" id="ARBA00005964"/>
    </source>
</evidence>
<evidence type="ECO:0000313" key="6">
    <source>
        <dbReference type="Proteomes" id="UP001370758"/>
    </source>
</evidence>
<dbReference type="Gene3D" id="3.40.50.1820">
    <property type="entry name" value="alpha/beta hydrolase"/>
    <property type="match status" value="1"/>
</dbReference>
<keyword evidence="6" id="KW-1185">Reference proteome</keyword>
<feature type="domain" description="Carboxylesterase type B" evidence="4">
    <location>
        <begin position="48"/>
        <end position="492"/>
    </location>
</feature>
<dbReference type="InterPro" id="IPR029058">
    <property type="entry name" value="AB_hydrolase_fold"/>
</dbReference>
<evidence type="ECO:0000259" key="4">
    <source>
        <dbReference type="Pfam" id="PF00135"/>
    </source>
</evidence>
<gene>
    <name evidence="5" type="ORF">TWF481_007781</name>
</gene>
<dbReference type="InterPro" id="IPR019819">
    <property type="entry name" value="Carboxylesterase_B_CS"/>
</dbReference>
<keyword evidence="2 3" id="KW-0378">Hydrolase</keyword>
<sequence length="527" mass="56252">MRPTIFVFAALAVAQASENVARSSPPSADLPQVDLGHAFYQGVRDVENGLDIYLGIRYALPPTGSRRFGVPQSPAVVNNKPTVQATALPPRCPQSYPAPYQGTSGAGFTSPPIDTTAVSTDPYFQALINGNEDCLFLNVYAPSGKQKLPVLVWIHGGGYGFGDGSQDLSTIITENGNSFVGVSIQYRLGAFGFLSSQEVKSYGALNAGILDQNLALQWVQKNIKLFGGDPNRVTISGNSAGGGSVMLHNMAYGGALGTSLFQNSISTSPYSPPQHNYNAQKPTNEYLAFAQLAGCYNGGVVSESILACLRGKDTIVLQQANSVISASGIVGTWAFVPVTDGTYVQQLPSQQLSLGRLNGKKHLSVHNADEGALFVQQGITNADNFKSYVKLLFPTFTTSEIIAVLSLFSPPPSVLGPLFPSFGDAGPTALNQSTFATGYQQAAYNLYAETTFICPSYWLADAFSRNKNGGYKYQYSVVPAMHTTDVASYFGPIGSVPNLSPEFQRSVMSMITLDILQDSLDKVEKES</sequence>
<dbReference type="Proteomes" id="UP001370758">
    <property type="component" value="Unassembled WGS sequence"/>
</dbReference>
<comment type="caution">
    <text evidence="5">The sequence shown here is derived from an EMBL/GenBank/DDBJ whole genome shotgun (WGS) entry which is preliminary data.</text>
</comment>
<evidence type="ECO:0000256" key="3">
    <source>
        <dbReference type="RuleBase" id="RU361235"/>
    </source>
</evidence>
<keyword evidence="3" id="KW-0732">Signal</keyword>
<dbReference type="AlphaFoldDB" id="A0AAV9WI92"/>
<dbReference type="SUPFAM" id="SSF53474">
    <property type="entry name" value="alpha/beta-Hydrolases"/>
    <property type="match status" value="1"/>
</dbReference>
<evidence type="ECO:0000313" key="5">
    <source>
        <dbReference type="EMBL" id="KAK6505892.1"/>
    </source>
</evidence>
<dbReference type="PROSITE" id="PS00941">
    <property type="entry name" value="CARBOXYLESTERASE_B_2"/>
    <property type="match status" value="1"/>
</dbReference>
<comment type="similarity">
    <text evidence="1 3">Belongs to the type-B carboxylesterase/lipase family.</text>
</comment>